<name>A0AAV4PTC7_9ARAC</name>
<keyword evidence="3" id="KW-1185">Reference proteome</keyword>
<evidence type="ECO:0000256" key="1">
    <source>
        <dbReference type="SAM" id="Phobius"/>
    </source>
</evidence>
<evidence type="ECO:0000313" key="2">
    <source>
        <dbReference type="EMBL" id="GIX99411.1"/>
    </source>
</evidence>
<feature type="transmembrane region" description="Helical" evidence="1">
    <location>
        <begin position="20"/>
        <end position="41"/>
    </location>
</feature>
<gene>
    <name evidence="2" type="ORF">CDAR_297311</name>
</gene>
<sequence length="131" mass="13999">MGCGSNHWTGWSTPSIPDSVILSYVCVGLAESFGAFSIALFSGLNKVGGTRHSISLSSFSRFSFQEKALSRSAGVSGAMGGVRGLTFMGCGSNHWTGRSTPSIPDSVILSYVFRLSGKFWSVQKCVIFRDE</sequence>
<organism evidence="2 3">
    <name type="scientific">Caerostris darwini</name>
    <dbReference type="NCBI Taxonomy" id="1538125"/>
    <lineage>
        <taxon>Eukaryota</taxon>
        <taxon>Metazoa</taxon>
        <taxon>Ecdysozoa</taxon>
        <taxon>Arthropoda</taxon>
        <taxon>Chelicerata</taxon>
        <taxon>Arachnida</taxon>
        <taxon>Araneae</taxon>
        <taxon>Araneomorphae</taxon>
        <taxon>Entelegynae</taxon>
        <taxon>Araneoidea</taxon>
        <taxon>Araneidae</taxon>
        <taxon>Caerostris</taxon>
    </lineage>
</organism>
<proteinExistence type="predicted"/>
<dbReference type="AlphaFoldDB" id="A0AAV4PTC7"/>
<keyword evidence="1" id="KW-0472">Membrane</keyword>
<keyword evidence="1" id="KW-1133">Transmembrane helix</keyword>
<reference evidence="2 3" key="1">
    <citation type="submission" date="2021-06" db="EMBL/GenBank/DDBJ databases">
        <title>Caerostris darwini draft genome.</title>
        <authorList>
            <person name="Kono N."/>
            <person name="Arakawa K."/>
        </authorList>
    </citation>
    <scope>NUCLEOTIDE SEQUENCE [LARGE SCALE GENOMIC DNA]</scope>
</reference>
<dbReference type="EMBL" id="BPLQ01003296">
    <property type="protein sequence ID" value="GIX99411.1"/>
    <property type="molecule type" value="Genomic_DNA"/>
</dbReference>
<accession>A0AAV4PTC7</accession>
<protein>
    <submittedName>
        <fullName evidence="2">Uncharacterized protein</fullName>
    </submittedName>
</protein>
<comment type="caution">
    <text evidence="2">The sequence shown here is derived from an EMBL/GenBank/DDBJ whole genome shotgun (WGS) entry which is preliminary data.</text>
</comment>
<dbReference type="Proteomes" id="UP001054837">
    <property type="component" value="Unassembled WGS sequence"/>
</dbReference>
<evidence type="ECO:0000313" key="3">
    <source>
        <dbReference type="Proteomes" id="UP001054837"/>
    </source>
</evidence>
<keyword evidence="1" id="KW-0812">Transmembrane</keyword>